<feature type="region of interest" description="Disordered" evidence="1">
    <location>
        <begin position="274"/>
        <end position="297"/>
    </location>
</feature>
<evidence type="ECO:0000313" key="3">
    <source>
        <dbReference type="Proteomes" id="UP000515908"/>
    </source>
</evidence>
<keyword evidence="3" id="KW-1185">Reference proteome</keyword>
<accession>A0A7G2CJJ0</accession>
<gene>
    <name evidence="2" type="ORF">ADEAN_000753400</name>
</gene>
<feature type="region of interest" description="Disordered" evidence="1">
    <location>
        <begin position="649"/>
        <end position="669"/>
    </location>
</feature>
<protein>
    <submittedName>
        <fullName evidence="2">Uncharacterized protein</fullName>
    </submittedName>
</protein>
<organism evidence="2 3">
    <name type="scientific">Angomonas deanei</name>
    <dbReference type="NCBI Taxonomy" id="59799"/>
    <lineage>
        <taxon>Eukaryota</taxon>
        <taxon>Discoba</taxon>
        <taxon>Euglenozoa</taxon>
        <taxon>Kinetoplastea</taxon>
        <taxon>Metakinetoplastina</taxon>
        <taxon>Trypanosomatida</taxon>
        <taxon>Trypanosomatidae</taxon>
        <taxon>Strigomonadinae</taxon>
        <taxon>Angomonas</taxon>
    </lineage>
</organism>
<name>A0A7G2CJJ0_9TRYP</name>
<dbReference type="AlphaFoldDB" id="A0A7G2CJJ0"/>
<sequence>MERYLHQSIDTETERGERTFSDIFPLGISQIPTLLYISELQYAITAKVLSAIATRPIVTVFDVERELCDEYDVKQFRDFGIADALHHLPIVQLYFKVEKDTDVLPVTGSEVMDYVLLNDEAAGILQSNGDSIDIAYHFCRFYADKTNQPYHRVRLNRLGLHIQNLTKFLHHMRAEIAESGQCIHRLIHSQKLRASKNAVLYTRLLSALDAQLSCRPPVAGDDLEFAVGMTREEAQCTTLPMSVFCPANAPVGGVEIRLCVKSPNQTTTESAVRLSSTNTGVGGTAQLGGGNTHGRRNKTYVDTTSTPVASGSATADVLSFLQPKGLTTTPIVKSIPTLETTVETVSEPSHPIVPNADPGQVLEQFLQDDQGLVAETYWRAVDALSALQVGRRVSLELLRGVFRKLSRFISTHSGGGAFLEELRERIRIPVPQVGVTSPSQSGITIAALSPIAGVCWESPSSVDLEECRLLARAQRPMYADLKLFFCEQLGISVLPTTQVWLQFVETLRCGGPPISDGVEKQILNLLCGCVEDDFSERLAHCKVEGPAACKAALTSLLSSLPPDLPLRYMFPLQGRWRRAVDDLYFAGSTYFGLSGTYLESSNGAHKESPLVLHFSGKGPHFAVDAFLSHAGVCAVERCVKKSGALQRGLDADGRDESVPSTGGDGSLRTVVPRRTVPHAVSHFVRLAAASTGRLERGVRLAGVAAKRLALTDRGRLYNGGPS</sequence>
<proteinExistence type="predicted"/>
<dbReference type="OrthoDB" id="1262810at2759"/>
<reference evidence="2 3" key="1">
    <citation type="submission" date="2020-08" db="EMBL/GenBank/DDBJ databases">
        <authorList>
            <person name="Newling K."/>
            <person name="Davey J."/>
            <person name="Forrester S."/>
        </authorList>
    </citation>
    <scope>NUCLEOTIDE SEQUENCE [LARGE SCALE GENOMIC DNA]</scope>
    <source>
        <strain evidence="3">Crithidia deanei Carvalho (ATCC PRA-265)</strain>
    </source>
</reference>
<dbReference type="Proteomes" id="UP000515908">
    <property type="component" value="Chromosome 16"/>
</dbReference>
<dbReference type="EMBL" id="LR877160">
    <property type="protein sequence ID" value="CAD2220020.1"/>
    <property type="molecule type" value="Genomic_DNA"/>
</dbReference>
<dbReference type="VEuPathDB" id="TriTrypDB:ADEAN_000753400"/>
<evidence type="ECO:0000313" key="2">
    <source>
        <dbReference type="EMBL" id="CAD2220020.1"/>
    </source>
</evidence>
<feature type="compositionally biased region" description="Gly residues" evidence="1">
    <location>
        <begin position="280"/>
        <end position="292"/>
    </location>
</feature>
<evidence type="ECO:0000256" key="1">
    <source>
        <dbReference type="SAM" id="MobiDB-lite"/>
    </source>
</evidence>